<dbReference type="AntiFam" id="ANF00133">
    <property type="entry name" value="Shadow ORF (opposite mccA)"/>
</dbReference>
<name>A0A0A9CKW7_ARUDO</name>
<reference evidence="1" key="1">
    <citation type="submission" date="2014-09" db="EMBL/GenBank/DDBJ databases">
        <authorList>
            <person name="Magalhaes I.L.F."/>
            <person name="Oliveira U."/>
            <person name="Santos F.R."/>
            <person name="Vidigal T.H.D.A."/>
            <person name="Brescovit A.D."/>
            <person name="Santos A.J."/>
        </authorList>
    </citation>
    <scope>NUCLEOTIDE SEQUENCE</scope>
    <source>
        <tissue evidence="1">Shoot tissue taken approximately 20 cm above the soil surface</tissue>
    </source>
</reference>
<accession>A0A0A9CKW7</accession>
<dbReference type="EMBL" id="GBRH01222812">
    <property type="protein sequence ID" value="JAD75083.1"/>
    <property type="molecule type" value="Transcribed_RNA"/>
</dbReference>
<reference evidence="1" key="2">
    <citation type="journal article" date="2015" name="Data Brief">
        <title>Shoot transcriptome of the giant reed, Arundo donax.</title>
        <authorList>
            <person name="Barrero R.A."/>
            <person name="Guerrero F.D."/>
            <person name="Moolhuijzen P."/>
            <person name="Goolsby J.A."/>
            <person name="Tidwell J."/>
            <person name="Bellgard S.E."/>
            <person name="Bellgard M.I."/>
        </authorList>
    </citation>
    <scope>NUCLEOTIDE SEQUENCE</scope>
    <source>
        <tissue evidence="1">Shoot tissue taken approximately 20 cm above the soil surface</tissue>
    </source>
</reference>
<organism evidence="1">
    <name type="scientific">Arundo donax</name>
    <name type="common">Giant reed</name>
    <name type="synonym">Donax arundinaceus</name>
    <dbReference type="NCBI Taxonomy" id="35708"/>
    <lineage>
        <taxon>Eukaryota</taxon>
        <taxon>Viridiplantae</taxon>
        <taxon>Streptophyta</taxon>
        <taxon>Embryophyta</taxon>
        <taxon>Tracheophyta</taxon>
        <taxon>Spermatophyta</taxon>
        <taxon>Magnoliopsida</taxon>
        <taxon>Liliopsida</taxon>
        <taxon>Poales</taxon>
        <taxon>Poaceae</taxon>
        <taxon>PACMAD clade</taxon>
        <taxon>Arundinoideae</taxon>
        <taxon>Arundineae</taxon>
        <taxon>Arundo</taxon>
    </lineage>
</organism>
<dbReference type="AlphaFoldDB" id="A0A0A9CKW7"/>
<protein>
    <submittedName>
        <fullName evidence="1">Methylcrotonoyl-CoA carboxylase subunit alpha</fullName>
    </submittedName>
</protein>
<sequence length="101" mass="11573">MFNLESSIHLHEIEFSRKSIHNKLHCSSIVVTNCLCCRHSSFTNMRPKLSCHIWSWSLLNNLLMPSLQTAVSLIKVDYVSMLVAKHLDLYMSGLSNVLLNQ</sequence>
<proteinExistence type="predicted"/>
<evidence type="ECO:0000313" key="1">
    <source>
        <dbReference type="EMBL" id="JAD75083.1"/>
    </source>
</evidence>